<dbReference type="Pfam" id="PF00533">
    <property type="entry name" value="BRCT"/>
    <property type="match status" value="1"/>
</dbReference>
<dbReference type="InterPro" id="IPR001357">
    <property type="entry name" value="BRCT_dom"/>
</dbReference>
<feature type="binding site" evidence="10">
    <location>
        <begin position="105"/>
        <end position="106"/>
    </location>
    <ligand>
        <name>NAD(+)</name>
        <dbReference type="ChEBI" id="CHEBI:57540"/>
    </ligand>
</feature>
<dbReference type="SMART" id="SM00532">
    <property type="entry name" value="LIGANc"/>
    <property type="match status" value="1"/>
</dbReference>
<dbReference type="Gene3D" id="3.30.470.30">
    <property type="entry name" value="DNA ligase/mRNA capping enzyme"/>
    <property type="match status" value="1"/>
</dbReference>
<feature type="binding site" evidence="10">
    <location>
        <position position="462"/>
    </location>
    <ligand>
        <name>Zn(2+)</name>
        <dbReference type="ChEBI" id="CHEBI:29105"/>
    </ligand>
</feature>
<dbReference type="InterPro" id="IPR036420">
    <property type="entry name" value="BRCT_dom_sf"/>
</dbReference>
<dbReference type="Gene3D" id="2.40.50.140">
    <property type="entry name" value="Nucleic acid-binding proteins"/>
    <property type="match status" value="1"/>
</dbReference>
<dbReference type="SUPFAM" id="SSF50249">
    <property type="entry name" value="Nucleic acid-binding proteins"/>
    <property type="match status" value="1"/>
</dbReference>
<dbReference type="GO" id="GO:0003911">
    <property type="term" value="F:DNA ligase (NAD+) activity"/>
    <property type="evidence" value="ECO:0007669"/>
    <property type="project" value="UniProtKB-EC"/>
</dbReference>
<reference evidence="13" key="1">
    <citation type="journal article" date="2019" name="Int. J. Syst. Evol. Microbiol.">
        <title>The Global Catalogue of Microorganisms (GCM) 10K type strain sequencing project: providing services to taxonomists for standard genome sequencing and annotation.</title>
        <authorList>
            <consortium name="The Broad Institute Genomics Platform"/>
            <consortium name="The Broad Institute Genome Sequencing Center for Infectious Disease"/>
            <person name="Wu L."/>
            <person name="Ma J."/>
        </authorList>
    </citation>
    <scope>NUCLEOTIDE SEQUENCE [LARGE SCALE GENOMIC DNA]</scope>
    <source>
        <strain evidence="13">KCTC 23299</strain>
    </source>
</reference>
<dbReference type="PIRSF" id="PIRSF001604">
    <property type="entry name" value="LigA"/>
    <property type="match status" value="1"/>
</dbReference>
<comment type="cofactor">
    <cofactor evidence="10">
        <name>Mg(2+)</name>
        <dbReference type="ChEBI" id="CHEBI:18420"/>
    </cofactor>
    <cofactor evidence="10">
        <name>Mn(2+)</name>
        <dbReference type="ChEBI" id="CHEBI:29035"/>
    </cofactor>
</comment>
<dbReference type="InterPro" id="IPR013840">
    <property type="entry name" value="DNAligase_N"/>
</dbReference>
<dbReference type="HAMAP" id="MF_01588">
    <property type="entry name" value="DNA_ligase_A"/>
    <property type="match status" value="1"/>
</dbReference>
<evidence type="ECO:0000313" key="12">
    <source>
        <dbReference type="EMBL" id="MFD2918548.1"/>
    </source>
</evidence>
<dbReference type="NCBIfam" id="TIGR00575">
    <property type="entry name" value="dnlj"/>
    <property type="match status" value="1"/>
</dbReference>
<name>A0ABW6A3Q1_9BACT</name>
<evidence type="ECO:0000256" key="4">
    <source>
        <dbReference type="ARBA" id="ARBA00022723"/>
    </source>
</evidence>
<evidence type="ECO:0000256" key="7">
    <source>
        <dbReference type="ARBA" id="ARBA00023027"/>
    </source>
</evidence>
<dbReference type="Gene3D" id="3.40.50.10190">
    <property type="entry name" value="BRCT domain"/>
    <property type="match status" value="1"/>
</dbReference>
<dbReference type="SUPFAM" id="SSF47781">
    <property type="entry name" value="RuvA domain 2-like"/>
    <property type="match status" value="1"/>
</dbReference>
<feature type="binding site" evidence="10">
    <location>
        <position position="197"/>
    </location>
    <ligand>
        <name>NAD(+)</name>
        <dbReference type="ChEBI" id="CHEBI:57540"/>
    </ligand>
</feature>
<evidence type="ECO:0000256" key="10">
    <source>
        <dbReference type="HAMAP-Rule" id="MF_01588"/>
    </source>
</evidence>
<dbReference type="Pfam" id="PF03119">
    <property type="entry name" value="DNA_ligase_ZBD"/>
    <property type="match status" value="1"/>
</dbReference>
<keyword evidence="5 10" id="KW-0227">DNA damage</keyword>
<evidence type="ECO:0000256" key="9">
    <source>
        <dbReference type="ARBA" id="ARBA00034005"/>
    </source>
</evidence>
<evidence type="ECO:0000313" key="13">
    <source>
        <dbReference type="Proteomes" id="UP001597511"/>
    </source>
</evidence>
<dbReference type="Gene3D" id="6.20.10.30">
    <property type="match status" value="1"/>
</dbReference>
<feature type="binding site" evidence="10">
    <location>
        <begin position="56"/>
        <end position="60"/>
    </location>
    <ligand>
        <name>NAD(+)</name>
        <dbReference type="ChEBI" id="CHEBI:57540"/>
    </ligand>
</feature>
<dbReference type="Proteomes" id="UP001597511">
    <property type="component" value="Unassembled WGS sequence"/>
</dbReference>
<keyword evidence="7 10" id="KW-0520">NAD</keyword>
<dbReference type="InterPro" id="IPR004150">
    <property type="entry name" value="NAD_DNA_ligase_OB"/>
</dbReference>
<evidence type="ECO:0000256" key="8">
    <source>
        <dbReference type="ARBA" id="ARBA00023204"/>
    </source>
</evidence>
<dbReference type="InterPro" id="IPR041663">
    <property type="entry name" value="DisA/LigA_HHH"/>
</dbReference>
<dbReference type="CDD" id="cd17748">
    <property type="entry name" value="BRCT_DNA_ligase_like"/>
    <property type="match status" value="1"/>
</dbReference>
<keyword evidence="13" id="KW-1185">Reference proteome</keyword>
<feature type="domain" description="BRCT" evidence="11">
    <location>
        <begin position="621"/>
        <end position="701"/>
    </location>
</feature>
<dbReference type="NCBIfam" id="NF005932">
    <property type="entry name" value="PRK07956.1"/>
    <property type="match status" value="1"/>
</dbReference>
<dbReference type="Gene3D" id="1.10.287.610">
    <property type="entry name" value="Helix hairpin bin"/>
    <property type="match status" value="1"/>
</dbReference>
<sequence length="701" mass="77801">MFTKEQTLQLQHTTKTLLDHLQQHAAIALTDIESLRDVLRFHEYRYYIENDPLLADFEYDQLFKTLEQLELAHPESITPTSPTQRVAKGLTNEFPTAVHLVPMLSLDNSYNADDLLDFDRKAKELSGAANISYCVEPKFDGGSISLIYENDMLVRGATRGNGVEGDEITTNMKQIPSIPLSAKFSQYGLQQVEIRGEALINKNNFQKYNEQIVAQGLAPLANPRNAASGTLRVKDSREIKKRHLEVFVYHISDFTLLDGATVPPQLTTHSGSLELLWDLGFRSPQKEKKVFDSIHEVIDYCHAFEEKRDTLPYEIDGMVIKVNDVPLQEKMGMTSHHPRWAIAYKFKARQATSKLLEVTFQVGRTGAITPVAKIQPVPIGGVTVSSISLFNEEVIREKDLMIGDSVLVERAGDVIPYIVKSLAEVRTGNETPVVFPQLCPVCSGQLFKEQEEAVWRCVNIECPAQVVERIIHFVSKDAMDIRGFGEANVRKFNAAGLLKDIPGIYNLDFNVIGNWEGFGKRSIENMQQAILASKSQPLHRLIFGLGIRFVGETTAKTLANTVSHLLDLQQYTQEQLLTLEDIGPKVAGSIVHFFSNADNIAMLKELETLGLNMVNDKRSAPVSGGLSGKTFLFTGTLPTLKRSDAEAMAEAKGGKLLSGVSAKLNYLVVGEDAGSKLEKAKKINTVNIISEAEFLALIANV</sequence>
<dbReference type="SUPFAM" id="SSF52113">
    <property type="entry name" value="BRCT domain"/>
    <property type="match status" value="1"/>
</dbReference>
<dbReference type="InterPro" id="IPR004149">
    <property type="entry name" value="Znf_DNAligase_C4"/>
</dbReference>
<dbReference type="InterPro" id="IPR013839">
    <property type="entry name" value="DNAligase_adenylation"/>
</dbReference>
<protein>
    <recommendedName>
        <fullName evidence="10">DNA ligase</fullName>
        <ecNumber evidence="10">6.5.1.2</ecNumber>
    </recommendedName>
    <alternativeName>
        <fullName evidence="10">Polydeoxyribonucleotide synthase [NAD(+)]</fullName>
    </alternativeName>
</protein>
<keyword evidence="3 10" id="KW-0235">DNA replication</keyword>
<comment type="similarity">
    <text evidence="10">Belongs to the NAD-dependent DNA ligase family. LigA subfamily.</text>
</comment>
<feature type="binding site" evidence="10">
    <location>
        <position position="345"/>
    </location>
    <ligand>
        <name>NAD(+)</name>
        <dbReference type="ChEBI" id="CHEBI:57540"/>
    </ligand>
</feature>
<keyword evidence="2 10" id="KW-0436">Ligase</keyword>
<organism evidence="12 13">
    <name type="scientific">Terrimonas rubra</name>
    <dbReference type="NCBI Taxonomy" id="1035890"/>
    <lineage>
        <taxon>Bacteria</taxon>
        <taxon>Pseudomonadati</taxon>
        <taxon>Bacteroidota</taxon>
        <taxon>Chitinophagia</taxon>
        <taxon>Chitinophagales</taxon>
        <taxon>Chitinophagaceae</taxon>
        <taxon>Terrimonas</taxon>
    </lineage>
</organism>
<evidence type="ECO:0000256" key="5">
    <source>
        <dbReference type="ARBA" id="ARBA00022763"/>
    </source>
</evidence>
<keyword evidence="10" id="KW-0464">Manganese</keyword>
<dbReference type="EC" id="6.5.1.2" evidence="10"/>
<feature type="active site" description="N6-AMP-lysine intermediate" evidence="10">
    <location>
        <position position="138"/>
    </location>
</feature>
<dbReference type="SUPFAM" id="SSF56091">
    <property type="entry name" value="DNA ligase/mRNA capping enzyme, catalytic domain"/>
    <property type="match status" value="1"/>
</dbReference>
<feature type="binding site" evidence="10">
    <location>
        <position position="439"/>
    </location>
    <ligand>
        <name>Zn(2+)</name>
        <dbReference type="ChEBI" id="CHEBI:29105"/>
    </ligand>
</feature>
<dbReference type="RefSeq" id="WP_386094858.1">
    <property type="nucleotide sequence ID" value="NZ_JBHUOZ010000001.1"/>
</dbReference>
<dbReference type="Gene3D" id="1.10.150.20">
    <property type="entry name" value="5' to 3' exonuclease, C-terminal subdomain"/>
    <property type="match status" value="2"/>
</dbReference>
<proteinExistence type="inferred from homology"/>
<feature type="binding site" evidence="10">
    <location>
        <position position="442"/>
    </location>
    <ligand>
        <name>Zn(2+)</name>
        <dbReference type="ChEBI" id="CHEBI:29105"/>
    </ligand>
</feature>
<evidence type="ECO:0000256" key="3">
    <source>
        <dbReference type="ARBA" id="ARBA00022705"/>
    </source>
</evidence>
<dbReference type="PANTHER" id="PTHR23389">
    <property type="entry name" value="CHROMOSOME TRANSMISSION FIDELITY FACTOR 18"/>
    <property type="match status" value="1"/>
</dbReference>
<feature type="binding site" evidence="10">
    <location>
        <position position="136"/>
    </location>
    <ligand>
        <name>NAD(+)</name>
        <dbReference type="ChEBI" id="CHEBI:57540"/>
    </ligand>
</feature>
<dbReference type="PANTHER" id="PTHR23389:SF9">
    <property type="entry name" value="DNA LIGASE"/>
    <property type="match status" value="1"/>
</dbReference>
<evidence type="ECO:0000256" key="2">
    <source>
        <dbReference type="ARBA" id="ARBA00022598"/>
    </source>
</evidence>
<comment type="caution">
    <text evidence="10">Lacks conserved residue(s) required for the propagation of feature annotation.</text>
</comment>
<dbReference type="Pfam" id="PF03120">
    <property type="entry name" value="OB_DNA_ligase"/>
    <property type="match status" value="1"/>
</dbReference>
<dbReference type="SMART" id="SM00292">
    <property type="entry name" value="BRCT"/>
    <property type="match status" value="1"/>
</dbReference>
<evidence type="ECO:0000256" key="6">
    <source>
        <dbReference type="ARBA" id="ARBA00022833"/>
    </source>
</evidence>
<dbReference type="InterPro" id="IPR001679">
    <property type="entry name" value="DNA_ligase"/>
</dbReference>
<keyword evidence="6 10" id="KW-0862">Zinc</keyword>
<comment type="function">
    <text evidence="1 10">DNA ligase that catalyzes the formation of phosphodiester linkages between 5'-phosphoryl and 3'-hydroxyl groups in double-stranded DNA using NAD as a coenzyme and as the energy source for the reaction. It is essential for DNA replication and repair of damaged DNA.</text>
</comment>
<dbReference type="PROSITE" id="PS50172">
    <property type="entry name" value="BRCT"/>
    <property type="match status" value="1"/>
</dbReference>
<feature type="binding site" evidence="10">
    <location>
        <position position="321"/>
    </location>
    <ligand>
        <name>NAD(+)</name>
        <dbReference type="ChEBI" id="CHEBI:57540"/>
    </ligand>
</feature>
<dbReference type="InterPro" id="IPR010994">
    <property type="entry name" value="RuvA_2-like"/>
</dbReference>
<comment type="catalytic activity">
    <reaction evidence="9 10">
        <text>NAD(+) + (deoxyribonucleotide)n-3'-hydroxyl + 5'-phospho-(deoxyribonucleotide)m = (deoxyribonucleotide)n+m + AMP + beta-nicotinamide D-nucleotide.</text>
        <dbReference type="EC" id="6.5.1.2"/>
    </reaction>
</comment>
<dbReference type="CDD" id="cd00114">
    <property type="entry name" value="LIGANc"/>
    <property type="match status" value="1"/>
</dbReference>
<accession>A0ABW6A3Q1</accession>
<gene>
    <name evidence="10 12" type="primary">ligA</name>
    <name evidence="12" type="ORF">ACFS6H_02430</name>
</gene>
<evidence type="ECO:0000259" key="11">
    <source>
        <dbReference type="PROSITE" id="PS50172"/>
    </source>
</evidence>
<feature type="binding site" evidence="10">
    <location>
        <position position="159"/>
    </location>
    <ligand>
        <name>NAD(+)</name>
        <dbReference type="ChEBI" id="CHEBI:57540"/>
    </ligand>
</feature>
<dbReference type="Pfam" id="PF01653">
    <property type="entry name" value="DNA_ligase_aden"/>
    <property type="match status" value="1"/>
</dbReference>
<evidence type="ECO:0000256" key="1">
    <source>
        <dbReference type="ARBA" id="ARBA00004067"/>
    </source>
</evidence>
<comment type="caution">
    <text evidence="12">The sequence shown here is derived from an EMBL/GenBank/DDBJ whole genome shotgun (WGS) entry which is preliminary data.</text>
</comment>
<dbReference type="InterPro" id="IPR012340">
    <property type="entry name" value="NA-bd_OB-fold"/>
</dbReference>
<keyword evidence="8 10" id="KW-0234">DNA repair</keyword>
<keyword evidence="4 10" id="KW-0479">Metal-binding</keyword>
<dbReference type="Pfam" id="PF12826">
    <property type="entry name" value="HHH_2"/>
    <property type="match status" value="1"/>
</dbReference>
<dbReference type="EMBL" id="JBHUOZ010000001">
    <property type="protein sequence ID" value="MFD2918548.1"/>
    <property type="molecule type" value="Genomic_DNA"/>
</dbReference>
<keyword evidence="10" id="KW-0460">Magnesium</keyword>